<dbReference type="OrthoDB" id="6154955at2759"/>
<gene>
    <name evidence="2" type="ORF">DAPPUDRAFT_317000</name>
</gene>
<dbReference type="InParanoid" id="E9GEL5"/>
<protein>
    <submittedName>
        <fullName evidence="2">Uncharacterized protein</fullName>
    </submittedName>
</protein>
<reference evidence="2 3" key="1">
    <citation type="journal article" date="2011" name="Science">
        <title>The ecoresponsive genome of Daphnia pulex.</title>
        <authorList>
            <person name="Colbourne J.K."/>
            <person name="Pfrender M.E."/>
            <person name="Gilbert D."/>
            <person name="Thomas W.K."/>
            <person name="Tucker A."/>
            <person name="Oakley T.H."/>
            <person name="Tokishita S."/>
            <person name="Aerts A."/>
            <person name="Arnold G.J."/>
            <person name="Basu M.K."/>
            <person name="Bauer D.J."/>
            <person name="Caceres C.E."/>
            <person name="Carmel L."/>
            <person name="Casola C."/>
            <person name="Choi J.H."/>
            <person name="Detter J.C."/>
            <person name="Dong Q."/>
            <person name="Dusheyko S."/>
            <person name="Eads B.D."/>
            <person name="Frohlich T."/>
            <person name="Geiler-Samerotte K.A."/>
            <person name="Gerlach D."/>
            <person name="Hatcher P."/>
            <person name="Jogdeo S."/>
            <person name="Krijgsveld J."/>
            <person name="Kriventseva E.V."/>
            <person name="Kultz D."/>
            <person name="Laforsch C."/>
            <person name="Lindquist E."/>
            <person name="Lopez J."/>
            <person name="Manak J.R."/>
            <person name="Muller J."/>
            <person name="Pangilinan J."/>
            <person name="Patwardhan R.P."/>
            <person name="Pitluck S."/>
            <person name="Pritham E.J."/>
            <person name="Rechtsteiner A."/>
            <person name="Rho M."/>
            <person name="Rogozin I.B."/>
            <person name="Sakarya O."/>
            <person name="Salamov A."/>
            <person name="Schaack S."/>
            <person name="Shapiro H."/>
            <person name="Shiga Y."/>
            <person name="Skalitzky C."/>
            <person name="Smith Z."/>
            <person name="Souvorov A."/>
            <person name="Sung W."/>
            <person name="Tang Z."/>
            <person name="Tsuchiya D."/>
            <person name="Tu H."/>
            <person name="Vos H."/>
            <person name="Wang M."/>
            <person name="Wolf Y.I."/>
            <person name="Yamagata H."/>
            <person name="Yamada T."/>
            <person name="Ye Y."/>
            <person name="Shaw J.R."/>
            <person name="Andrews J."/>
            <person name="Crease T.J."/>
            <person name="Tang H."/>
            <person name="Lucas S.M."/>
            <person name="Robertson H.M."/>
            <person name="Bork P."/>
            <person name="Koonin E.V."/>
            <person name="Zdobnov E.M."/>
            <person name="Grigoriev I.V."/>
            <person name="Lynch M."/>
            <person name="Boore J.L."/>
        </authorList>
    </citation>
    <scope>NUCLEOTIDE SEQUENCE [LARGE SCALE GENOMIC DNA]</scope>
</reference>
<evidence type="ECO:0000313" key="2">
    <source>
        <dbReference type="EMBL" id="EFX82287.1"/>
    </source>
</evidence>
<dbReference type="Proteomes" id="UP000000305">
    <property type="component" value="Unassembled WGS sequence"/>
</dbReference>
<dbReference type="EMBL" id="GL732540">
    <property type="protein sequence ID" value="EFX82287.1"/>
    <property type="molecule type" value="Genomic_DNA"/>
</dbReference>
<name>E9GEL5_DAPPU</name>
<keyword evidence="3" id="KW-1185">Reference proteome</keyword>
<accession>E9GEL5</accession>
<evidence type="ECO:0000313" key="3">
    <source>
        <dbReference type="Proteomes" id="UP000000305"/>
    </source>
</evidence>
<sequence>MVKSVYCDFSKLPNEAGFQKWIGYDDVKSAPVYFYVQRNSPFNTTKSPDPFPDFPTQHRQRHEFVDG</sequence>
<dbReference type="AlphaFoldDB" id="E9GEL5"/>
<evidence type="ECO:0000256" key="1">
    <source>
        <dbReference type="SAM" id="MobiDB-lite"/>
    </source>
</evidence>
<organism evidence="2 3">
    <name type="scientific">Daphnia pulex</name>
    <name type="common">Water flea</name>
    <dbReference type="NCBI Taxonomy" id="6669"/>
    <lineage>
        <taxon>Eukaryota</taxon>
        <taxon>Metazoa</taxon>
        <taxon>Ecdysozoa</taxon>
        <taxon>Arthropoda</taxon>
        <taxon>Crustacea</taxon>
        <taxon>Branchiopoda</taxon>
        <taxon>Diplostraca</taxon>
        <taxon>Cladocera</taxon>
        <taxon>Anomopoda</taxon>
        <taxon>Daphniidae</taxon>
        <taxon>Daphnia</taxon>
    </lineage>
</organism>
<feature type="region of interest" description="Disordered" evidence="1">
    <location>
        <begin position="42"/>
        <end position="67"/>
    </location>
</feature>
<dbReference type="PhylomeDB" id="E9GEL5"/>
<dbReference type="HOGENOM" id="CLU_2833784_0_0_1"/>
<proteinExistence type="predicted"/>
<dbReference type="KEGG" id="dpx:DAPPUDRAFT_317000"/>